<dbReference type="InterPro" id="IPR045093">
    <property type="entry name" value="Cullin"/>
</dbReference>
<dbReference type="Pfam" id="PF26557">
    <property type="entry name" value="Cullin_AB"/>
    <property type="match status" value="1"/>
</dbReference>
<comment type="similarity">
    <text evidence="1 2 3">Belongs to the cullin family.</text>
</comment>
<dbReference type="OrthoDB" id="27073at2759"/>
<dbReference type="Pfam" id="PF10557">
    <property type="entry name" value="Cullin_Nedd8"/>
    <property type="match status" value="1"/>
</dbReference>
<dbReference type="Gene3D" id="3.30.230.130">
    <property type="entry name" value="Cullin, Chain C, Domain 2"/>
    <property type="match status" value="1"/>
</dbReference>
<evidence type="ECO:0000256" key="1">
    <source>
        <dbReference type="ARBA" id="ARBA00006019"/>
    </source>
</evidence>
<dbReference type="PANTHER" id="PTHR11932">
    <property type="entry name" value="CULLIN"/>
    <property type="match status" value="1"/>
</dbReference>
<protein>
    <submittedName>
        <fullName evidence="5">LANO_0F06612g1_1</fullName>
    </submittedName>
</protein>
<dbReference type="FunFam" id="1.20.1310.10:FF:000055">
    <property type="entry name" value="Cullin family protein"/>
    <property type="match status" value="1"/>
</dbReference>
<gene>
    <name evidence="5" type="ORF">LANO_0F06612G</name>
</gene>
<accession>A0A1G4K8K7</accession>
<name>A0A1G4K8K7_9SACH</name>
<evidence type="ECO:0000256" key="3">
    <source>
        <dbReference type="RuleBase" id="RU003829"/>
    </source>
</evidence>
<dbReference type="SUPFAM" id="SSF74788">
    <property type="entry name" value="Cullin repeat-like"/>
    <property type="match status" value="1"/>
</dbReference>
<dbReference type="Gene3D" id="1.10.10.10">
    <property type="entry name" value="Winged helix-like DNA-binding domain superfamily/Winged helix DNA-binding domain"/>
    <property type="match status" value="1"/>
</dbReference>
<evidence type="ECO:0000256" key="2">
    <source>
        <dbReference type="PROSITE-ProRule" id="PRU00330"/>
    </source>
</evidence>
<dbReference type="SMART" id="SM00182">
    <property type="entry name" value="CULLIN"/>
    <property type="match status" value="1"/>
</dbReference>
<dbReference type="GO" id="GO:0006511">
    <property type="term" value="P:ubiquitin-dependent protein catabolic process"/>
    <property type="evidence" value="ECO:0007669"/>
    <property type="project" value="InterPro"/>
</dbReference>
<feature type="domain" description="Cullin family profile" evidence="4">
    <location>
        <begin position="369"/>
        <end position="592"/>
    </location>
</feature>
<dbReference type="InterPro" id="IPR059120">
    <property type="entry name" value="Cullin-like_AB"/>
</dbReference>
<dbReference type="InterPro" id="IPR016159">
    <property type="entry name" value="Cullin_repeat-like_dom_sf"/>
</dbReference>
<dbReference type="InterPro" id="IPR036388">
    <property type="entry name" value="WH-like_DNA-bd_sf"/>
</dbReference>
<organism evidence="5 6">
    <name type="scientific">Lachancea nothofagi CBS 11611</name>
    <dbReference type="NCBI Taxonomy" id="1266666"/>
    <lineage>
        <taxon>Eukaryota</taxon>
        <taxon>Fungi</taxon>
        <taxon>Dikarya</taxon>
        <taxon>Ascomycota</taxon>
        <taxon>Saccharomycotina</taxon>
        <taxon>Saccharomycetes</taxon>
        <taxon>Saccharomycetales</taxon>
        <taxon>Saccharomycetaceae</taxon>
        <taxon>Lachancea</taxon>
    </lineage>
</organism>
<proteinExistence type="inferred from homology"/>
<dbReference type="SUPFAM" id="SSF75632">
    <property type="entry name" value="Cullin homology domain"/>
    <property type="match status" value="1"/>
</dbReference>
<dbReference type="Pfam" id="PF00888">
    <property type="entry name" value="Cullin"/>
    <property type="match status" value="1"/>
</dbReference>
<dbReference type="PROSITE" id="PS50069">
    <property type="entry name" value="CULLIN_2"/>
    <property type="match status" value="1"/>
</dbReference>
<dbReference type="EMBL" id="LT598452">
    <property type="protein sequence ID" value="SCV00389.1"/>
    <property type="molecule type" value="Genomic_DNA"/>
</dbReference>
<dbReference type="InterPro" id="IPR036317">
    <property type="entry name" value="Cullin_homology_sf"/>
</dbReference>
<dbReference type="SMART" id="SM00884">
    <property type="entry name" value="Cullin_Nedd8"/>
    <property type="match status" value="1"/>
</dbReference>
<dbReference type="SUPFAM" id="SSF46785">
    <property type="entry name" value="Winged helix' DNA-binding domain"/>
    <property type="match status" value="1"/>
</dbReference>
<dbReference type="InterPro" id="IPR016158">
    <property type="entry name" value="Cullin_homology"/>
</dbReference>
<reference evidence="6" key="1">
    <citation type="submission" date="2016-03" db="EMBL/GenBank/DDBJ databases">
        <authorList>
            <person name="Devillers Hugo."/>
        </authorList>
    </citation>
    <scope>NUCLEOTIDE SEQUENCE [LARGE SCALE GENOMIC DNA]</scope>
</reference>
<dbReference type="InterPro" id="IPR001373">
    <property type="entry name" value="Cullin_N"/>
</dbReference>
<dbReference type="InterPro" id="IPR036390">
    <property type="entry name" value="WH_DNA-bd_sf"/>
</dbReference>
<dbReference type="Proteomes" id="UP000189911">
    <property type="component" value="Chromosome F"/>
</dbReference>
<sequence length="727" mass="84445">MFKIQIRSPAGLGDKTGSTFDASWKILEDAIEMIFSGRSSELSFEVLFRTVYSVVLRKQGEQLYERIHDAIDRKLRSVKTSSLNVKSTSLLDDILHAWNVQRESLRVISDVTMYLDKVYCKESRKPFVYDMGIDLFHNIIMKSSKDQLYGLIMGQINNARQSIADVDFQQLKYLVEMMETVANTSDTYFLAEFEPFLLRETQAFYSRVAEEYEGELFTYPSTVETLLTKEQEIDAKFLGDSVRLKISKEIRGALISENIQFVGMQVLPSILDSNRFTELKLLFELCDNSNDRKKIWKHLSQCITKEGLNINEDLTLKKKSQVAVRWIAEVIKLNEKYEGFFNTLPTSEPNGLKYINEATSAFLNQNGKTSAEYLAIYIDSMLRLPSEEGDMTKDRLGKSVKVFRLLRQKDVFEKLYHQQLSKRLLQQRSSLESEKNFLAIMEEEAGAMFALKPDGMFRDLLLSQSNNQKFRQSYNVPFEFEMSVLTSTCWPFQQTSSEKEVALPPALEKLKLDYENYYLKAYSGRALKWAYHLGSIEIGFQFSKSYHIITMPVFAAIILMLFEDYDELNMQEIFDLTHIPEQELMRNLLTIAVAPKTRLLKKQPLSKRILPTDRFRLNYSFSAPTTKVKVLAILYKGDFDGQFNPRSSDSLQDLAKERIRCVEACIVRALKFATKMYHDPLYQKVRENLANRFEVSSTMFQKSLDKLLEREYVQRDPDECTLYHYLP</sequence>
<evidence type="ECO:0000259" key="4">
    <source>
        <dbReference type="PROSITE" id="PS50069"/>
    </source>
</evidence>
<evidence type="ECO:0000313" key="5">
    <source>
        <dbReference type="EMBL" id="SCV00389.1"/>
    </source>
</evidence>
<dbReference type="Gene3D" id="1.20.1310.10">
    <property type="entry name" value="Cullin Repeats"/>
    <property type="match status" value="4"/>
</dbReference>
<evidence type="ECO:0000313" key="6">
    <source>
        <dbReference type="Proteomes" id="UP000189911"/>
    </source>
</evidence>
<keyword evidence="6" id="KW-1185">Reference proteome</keyword>
<dbReference type="InterPro" id="IPR019559">
    <property type="entry name" value="Cullin_neddylation_domain"/>
</dbReference>
<dbReference type="GO" id="GO:0031625">
    <property type="term" value="F:ubiquitin protein ligase binding"/>
    <property type="evidence" value="ECO:0007669"/>
    <property type="project" value="InterPro"/>
</dbReference>
<dbReference type="AlphaFoldDB" id="A0A1G4K8K7"/>